<protein>
    <submittedName>
        <fullName evidence="2">Supt5h protein, putative</fullName>
    </submittedName>
</protein>
<sequence length="50" mass="5781">MRDPKLWMVRLNKSGTERQEVIAILNKCFLHAKQGVDLQIYSVFASDDSK</sequence>
<organism evidence="2 3">
    <name type="scientific">Eimeria tenella</name>
    <name type="common">Coccidian parasite</name>
    <dbReference type="NCBI Taxonomy" id="5802"/>
    <lineage>
        <taxon>Eukaryota</taxon>
        <taxon>Sar</taxon>
        <taxon>Alveolata</taxon>
        <taxon>Apicomplexa</taxon>
        <taxon>Conoidasida</taxon>
        <taxon>Coccidia</taxon>
        <taxon>Eucoccidiorida</taxon>
        <taxon>Eimeriorina</taxon>
        <taxon>Eimeriidae</taxon>
        <taxon>Eimeria</taxon>
    </lineage>
</organism>
<name>U6KNY0_EIMTE</name>
<reference evidence="2" key="2">
    <citation type="submission" date="2013-10" db="EMBL/GenBank/DDBJ databases">
        <authorList>
            <person name="Aslett M."/>
        </authorList>
    </citation>
    <scope>NUCLEOTIDE SEQUENCE [LARGE SCALE GENOMIC DNA]</scope>
    <source>
        <strain evidence="2">Houghton</strain>
    </source>
</reference>
<dbReference type="Pfam" id="PF03439">
    <property type="entry name" value="Spt5-NGN"/>
    <property type="match status" value="1"/>
</dbReference>
<dbReference type="VEuPathDB" id="ToxoDB:ETH_00042190"/>
<dbReference type="GeneID" id="25257477"/>
<reference evidence="2" key="1">
    <citation type="submission" date="2013-10" db="EMBL/GenBank/DDBJ databases">
        <title>Genomic analysis of the causative agents of coccidiosis in chickens.</title>
        <authorList>
            <person name="Reid A.J."/>
            <person name="Blake D."/>
            <person name="Billington K."/>
            <person name="Browne H."/>
            <person name="Dunn M."/>
            <person name="Hung S."/>
            <person name="Kawahara F."/>
            <person name="Miranda-Saavedra D."/>
            <person name="Mourier T."/>
            <person name="Nagra H."/>
            <person name="Otto T.D."/>
            <person name="Rawlings N."/>
            <person name="Sanchez A."/>
            <person name="Sanders M."/>
            <person name="Subramaniam C."/>
            <person name="Tay Y."/>
            <person name="Dear P."/>
            <person name="Doerig C."/>
            <person name="Gruber A."/>
            <person name="Parkinson J."/>
            <person name="Shirley M."/>
            <person name="Wan K.L."/>
            <person name="Berriman M."/>
            <person name="Tomley F."/>
            <person name="Pain A."/>
        </authorList>
    </citation>
    <scope>NUCLEOTIDE SEQUENCE [LARGE SCALE GENOMIC DNA]</scope>
    <source>
        <strain evidence="2">Houghton</strain>
    </source>
</reference>
<dbReference type="InterPro" id="IPR005100">
    <property type="entry name" value="NGN-domain"/>
</dbReference>
<feature type="domain" description="NGN" evidence="1">
    <location>
        <begin position="5"/>
        <end position="50"/>
    </location>
</feature>
<dbReference type="InterPro" id="IPR036735">
    <property type="entry name" value="NGN_dom_sf"/>
</dbReference>
<feature type="non-terminal residue" evidence="2">
    <location>
        <position position="50"/>
    </location>
</feature>
<dbReference type="AlphaFoldDB" id="U6KNY0"/>
<dbReference type="GO" id="GO:0006354">
    <property type="term" value="P:DNA-templated transcription elongation"/>
    <property type="evidence" value="ECO:0007669"/>
    <property type="project" value="InterPro"/>
</dbReference>
<dbReference type="EMBL" id="HG673928">
    <property type="protein sequence ID" value="CDJ38526.1"/>
    <property type="molecule type" value="Genomic_DNA"/>
</dbReference>
<evidence type="ECO:0000259" key="1">
    <source>
        <dbReference type="Pfam" id="PF03439"/>
    </source>
</evidence>
<dbReference type="RefSeq" id="XP_013229364.1">
    <property type="nucleotide sequence ID" value="XM_013373910.1"/>
</dbReference>
<dbReference type="VEuPathDB" id="ToxoDB:ETH2_1210300"/>
<gene>
    <name evidence="2" type="ORF">ETH_00042190</name>
</gene>
<proteinExistence type="predicted"/>
<dbReference type="Gene3D" id="3.30.70.940">
    <property type="entry name" value="NusG, N-terminal domain"/>
    <property type="match status" value="1"/>
</dbReference>
<evidence type="ECO:0000313" key="2">
    <source>
        <dbReference type="EMBL" id="CDJ38526.1"/>
    </source>
</evidence>
<evidence type="ECO:0000313" key="3">
    <source>
        <dbReference type="Proteomes" id="UP000030747"/>
    </source>
</evidence>
<dbReference type="Proteomes" id="UP000030747">
    <property type="component" value="Unassembled WGS sequence"/>
</dbReference>
<keyword evidence="3" id="KW-1185">Reference proteome</keyword>
<accession>U6KNY0</accession>
<dbReference type="OrthoDB" id="28901at2759"/>